<sequence length="110" mass="12084">MLVSFAMYAPLARSDYYETSAPPNGHQLATDLPASELAVRREGRPQAVPTFTTESIKEGGVHLYPDSLAMPTPQAFGMASPPDLKTGFGVELHPDERQFMRCNPAHIRQV</sequence>
<reference evidence="1" key="1">
    <citation type="submission" date="2022-12" db="EMBL/GenBank/DDBJ databases">
        <authorList>
            <person name="Ruckert C."/>
            <person name="Busche T."/>
            <person name="Kalinowski J."/>
            <person name="Wittmann C."/>
        </authorList>
    </citation>
    <scope>NUCLEOTIDE SEQUENCE</scope>
    <source>
        <strain evidence="1">DSM 40467</strain>
    </source>
</reference>
<dbReference type="RefSeq" id="WP_269664301.1">
    <property type="nucleotide sequence ID" value="NZ_CP114413.1"/>
</dbReference>
<organism evidence="1 2">
    <name type="scientific">Streptomyces cinnabarinus</name>
    <dbReference type="NCBI Taxonomy" id="67287"/>
    <lineage>
        <taxon>Bacteria</taxon>
        <taxon>Bacillati</taxon>
        <taxon>Actinomycetota</taxon>
        <taxon>Actinomycetes</taxon>
        <taxon>Kitasatosporales</taxon>
        <taxon>Streptomycetaceae</taxon>
        <taxon>Streptomyces</taxon>
    </lineage>
</organism>
<proteinExistence type="predicted"/>
<dbReference type="EMBL" id="CP114413">
    <property type="protein sequence ID" value="WAZ26815.1"/>
    <property type="molecule type" value="Genomic_DNA"/>
</dbReference>
<gene>
    <name evidence="1" type="ORF">STRCI_008462</name>
</gene>
<name>A0ABY7KT53_9ACTN</name>
<protein>
    <submittedName>
        <fullName evidence="1">Uncharacterized protein</fullName>
    </submittedName>
</protein>
<evidence type="ECO:0000313" key="2">
    <source>
        <dbReference type="Proteomes" id="UP001164439"/>
    </source>
</evidence>
<keyword evidence="2" id="KW-1185">Reference proteome</keyword>
<evidence type="ECO:0000313" key="1">
    <source>
        <dbReference type="EMBL" id="WAZ26815.1"/>
    </source>
</evidence>
<dbReference type="Proteomes" id="UP001164439">
    <property type="component" value="Chromosome"/>
</dbReference>
<accession>A0ABY7KT53</accession>